<dbReference type="RefSeq" id="WP_236453810.1">
    <property type="nucleotide sequence ID" value="NZ_CBCSGE010000011.1"/>
</dbReference>
<reference evidence="1 2" key="1">
    <citation type="submission" date="2024-09" db="EMBL/GenBank/DDBJ databases">
        <authorList>
            <person name="Sun Q."/>
            <person name="Mori K."/>
        </authorList>
    </citation>
    <scope>NUCLEOTIDE SEQUENCE [LARGE SCALE GENOMIC DNA]</scope>
    <source>
        <strain evidence="1 2">CECT 7955</strain>
    </source>
</reference>
<comment type="caution">
    <text evidence="1">The sequence shown here is derived from an EMBL/GenBank/DDBJ whole genome shotgun (WGS) entry which is preliminary data.</text>
</comment>
<organism evidence="1 2">
    <name type="scientific">Flavobacterium jumunjinense</name>
    <dbReference type="NCBI Taxonomy" id="998845"/>
    <lineage>
        <taxon>Bacteria</taxon>
        <taxon>Pseudomonadati</taxon>
        <taxon>Bacteroidota</taxon>
        <taxon>Flavobacteriia</taxon>
        <taxon>Flavobacteriales</taxon>
        <taxon>Flavobacteriaceae</taxon>
        <taxon>Flavobacterium</taxon>
    </lineage>
</organism>
<protein>
    <submittedName>
        <fullName evidence="1">Uncharacterized protein</fullName>
    </submittedName>
</protein>
<sequence length="105" mass="11573">MKNDNAIPLETAQEWATKWVESQPAGTVKAHLIPMKDFIALSEEQGVVNIRAYIGVDGDGINKLMLVGVDENEKDMISSTDLIYDFTKPCPTTCDTNSPLFIKKG</sequence>
<proteinExistence type="predicted"/>
<accession>A0ABV5GSF9</accession>
<dbReference type="EMBL" id="JBHMEY010000080">
    <property type="protein sequence ID" value="MFB9098322.1"/>
    <property type="molecule type" value="Genomic_DNA"/>
</dbReference>
<keyword evidence="2" id="KW-1185">Reference proteome</keyword>
<gene>
    <name evidence="1" type="ORF">ACFFVF_17570</name>
</gene>
<dbReference type="Proteomes" id="UP001589607">
    <property type="component" value="Unassembled WGS sequence"/>
</dbReference>
<evidence type="ECO:0000313" key="1">
    <source>
        <dbReference type="EMBL" id="MFB9098322.1"/>
    </source>
</evidence>
<evidence type="ECO:0000313" key="2">
    <source>
        <dbReference type="Proteomes" id="UP001589607"/>
    </source>
</evidence>
<name>A0ABV5GSF9_9FLAO</name>